<evidence type="ECO:0000313" key="3">
    <source>
        <dbReference type="Proteomes" id="UP001500016"/>
    </source>
</evidence>
<feature type="compositionally biased region" description="Basic and acidic residues" evidence="1">
    <location>
        <begin position="473"/>
        <end position="482"/>
    </location>
</feature>
<reference evidence="3" key="1">
    <citation type="journal article" date="2019" name="Int. J. Syst. Evol. Microbiol.">
        <title>The Global Catalogue of Microorganisms (GCM) 10K type strain sequencing project: providing services to taxonomists for standard genome sequencing and annotation.</title>
        <authorList>
            <consortium name="The Broad Institute Genomics Platform"/>
            <consortium name="The Broad Institute Genome Sequencing Center for Infectious Disease"/>
            <person name="Wu L."/>
            <person name="Ma J."/>
        </authorList>
    </citation>
    <scope>NUCLEOTIDE SEQUENCE [LARGE SCALE GENOMIC DNA]</scope>
    <source>
        <strain evidence="3">JCM 15478</strain>
    </source>
</reference>
<dbReference type="Gene3D" id="1.20.150.30">
    <property type="entry name" value="Zincin-like metallopeptidase, N-terminal domain"/>
    <property type="match status" value="1"/>
</dbReference>
<feature type="compositionally biased region" description="Low complexity" evidence="1">
    <location>
        <begin position="1"/>
        <end position="11"/>
    </location>
</feature>
<protein>
    <submittedName>
        <fullName evidence="2">Zinc-dependent metalloprotease</fullName>
    </submittedName>
</protein>
<dbReference type="PANTHER" id="PTHR39420">
    <property type="match status" value="1"/>
</dbReference>
<keyword evidence="2" id="KW-0482">Metalloprotease</keyword>
<organism evidence="2 3">
    <name type="scientific">Streptomyces albiaxialis</name>
    <dbReference type="NCBI Taxonomy" id="329523"/>
    <lineage>
        <taxon>Bacteria</taxon>
        <taxon>Bacillati</taxon>
        <taxon>Actinomycetota</taxon>
        <taxon>Actinomycetes</taxon>
        <taxon>Kitasatosporales</taxon>
        <taxon>Streptomycetaceae</taxon>
        <taxon>Streptomyces</taxon>
    </lineage>
</organism>
<dbReference type="InterPro" id="IPR018766">
    <property type="entry name" value="Zinicin_2"/>
</dbReference>
<dbReference type="NCBIfam" id="TIGR03624">
    <property type="entry name" value="putative hydrolase"/>
    <property type="match status" value="1"/>
</dbReference>
<dbReference type="SUPFAM" id="SSF55486">
    <property type="entry name" value="Metalloproteases ('zincins'), catalytic domain"/>
    <property type="match status" value="1"/>
</dbReference>
<comment type="caution">
    <text evidence="2">The sequence shown here is derived from an EMBL/GenBank/DDBJ whole genome shotgun (WGS) entry which is preliminary data.</text>
</comment>
<gene>
    <name evidence="2" type="ORF">GCM10009801_24570</name>
</gene>
<feature type="compositionally biased region" description="Acidic residues" evidence="1">
    <location>
        <begin position="489"/>
        <end position="503"/>
    </location>
</feature>
<evidence type="ECO:0000313" key="2">
    <source>
        <dbReference type="EMBL" id="GAA2072174.1"/>
    </source>
</evidence>
<feature type="region of interest" description="Disordered" evidence="1">
    <location>
        <begin position="456"/>
        <end position="503"/>
    </location>
</feature>
<dbReference type="Pfam" id="PF10103">
    <property type="entry name" value="Zincin_2"/>
    <property type="match status" value="1"/>
</dbReference>
<name>A0ABP5HCT2_9ACTN</name>
<feature type="region of interest" description="Disordered" evidence="1">
    <location>
        <begin position="1"/>
        <end position="49"/>
    </location>
</feature>
<accession>A0ABP5HCT2</accession>
<feature type="compositionally biased region" description="Gly residues" evidence="1">
    <location>
        <begin position="24"/>
        <end position="47"/>
    </location>
</feature>
<dbReference type="InterPro" id="IPR042271">
    <property type="entry name" value="Zinicin_2_N"/>
</dbReference>
<keyword evidence="3" id="KW-1185">Reference proteome</keyword>
<dbReference type="EMBL" id="BAAAPE010000007">
    <property type="protein sequence ID" value="GAA2072174.1"/>
    <property type="molecule type" value="Genomic_DNA"/>
</dbReference>
<sequence>MSDTPFGFGVPPEEPEDGDEGKKNQGGGRPNPFGFGGAPGSGSGSGAGDNPLAAMFGSLGGGQGGFDPSDLGAAFQKLGQMLSYEGGPVNWDMAKDIARQTVAAGAQDGSKDASVGPQERAAVEEAVRLADLWLDGVTSLPSGSAAAVAWSRAEWIEETLPVWKDLVDPVAERVGAAMGGVLPEEMQAMAGPLLGMMRSMGGAMFGTQIGQALGVLAGEVVGSTDIGLPLGPSGKAALLPNNVEQFGKGLGVPQEEVRLYLALREAAHQRLFAHVPWLRSHLFGAVEGYARGIKVDTSKLEDVVGQLDPQHPEELQEALQQGMFQPEDTPEQKAALARLETALALVEGWVDAVVHAAAEPHLPSASALRETLRRRRATGGPAEQTFATLIGLELRPRRLRDAARLWASLADARGAEGRDGLWAHPDMLPTAADLDDPDGFVHGEQQLDFSELDKMLGDAAAGGTDTGSGQGPKFEKDTDEGGKGSTDSTDGEGSQDGEGDEKR</sequence>
<keyword evidence="2" id="KW-0645">Protease</keyword>
<dbReference type="GO" id="GO:0008237">
    <property type="term" value="F:metallopeptidase activity"/>
    <property type="evidence" value="ECO:0007669"/>
    <property type="project" value="UniProtKB-KW"/>
</dbReference>
<evidence type="ECO:0000256" key="1">
    <source>
        <dbReference type="SAM" id="MobiDB-lite"/>
    </source>
</evidence>
<proteinExistence type="predicted"/>
<dbReference type="PANTHER" id="PTHR39420:SF2">
    <property type="entry name" value="HYDROLASE"/>
    <property type="match status" value="1"/>
</dbReference>
<dbReference type="RefSeq" id="WP_344527106.1">
    <property type="nucleotide sequence ID" value="NZ_BAAAPE010000007.1"/>
</dbReference>
<dbReference type="Proteomes" id="UP001500016">
    <property type="component" value="Unassembled WGS sequence"/>
</dbReference>
<keyword evidence="2" id="KW-0378">Hydrolase</keyword>